<dbReference type="InterPro" id="IPR000522">
    <property type="entry name" value="ABC_transptr_permease_BtuC"/>
</dbReference>
<keyword evidence="6 8" id="KW-1133">Transmembrane helix</keyword>
<feature type="transmembrane region" description="Helical" evidence="8">
    <location>
        <begin position="113"/>
        <end position="134"/>
    </location>
</feature>
<keyword evidence="10" id="KW-1185">Reference proteome</keyword>
<protein>
    <submittedName>
        <fullName evidence="9">FecCD family ABC transporter permease</fullName>
    </submittedName>
</protein>
<dbReference type="Proteomes" id="UP001596042">
    <property type="component" value="Unassembled WGS sequence"/>
</dbReference>
<feature type="transmembrane region" description="Helical" evidence="8">
    <location>
        <begin position="58"/>
        <end position="75"/>
    </location>
</feature>
<comment type="subcellular location">
    <subcellularLocation>
        <location evidence="1">Cell membrane</location>
        <topology evidence="1">Multi-pass membrane protein</topology>
    </subcellularLocation>
</comment>
<proteinExistence type="inferred from homology"/>
<evidence type="ECO:0000256" key="7">
    <source>
        <dbReference type="ARBA" id="ARBA00023136"/>
    </source>
</evidence>
<feature type="transmembrane region" description="Helical" evidence="8">
    <location>
        <begin position="190"/>
        <end position="211"/>
    </location>
</feature>
<evidence type="ECO:0000256" key="1">
    <source>
        <dbReference type="ARBA" id="ARBA00004651"/>
    </source>
</evidence>
<dbReference type="EMBL" id="JBHSEL010000053">
    <property type="protein sequence ID" value="MFC4625359.1"/>
    <property type="molecule type" value="Genomic_DNA"/>
</dbReference>
<keyword evidence="4" id="KW-1003">Cell membrane</keyword>
<dbReference type="InterPro" id="IPR037294">
    <property type="entry name" value="ABC_BtuC-like"/>
</dbReference>
<evidence type="ECO:0000256" key="5">
    <source>
        <dbReference type="ARBA" id="ARBA00022692"/>
    </source>
</evidence>
<dbReference type="Pfam" id="PF01032">
    <property type="entry name" value="FecCD"/>
    <property type="match status" value="1"/>
</dbReference>
<keyword evidence="5 8" id="KW-0812">Transmembrane</keyword>
<dbReference type="Gene3D" id="1.10.3470.10">
    <property type="entry name" value="ABC transporter involved in vitamin B12 uptake, BtuC"/>
    <property type="match status" value="1"/>
</dbReference>
<evidence type="ECO:0000313" key="10">
    <source>
        <dbReference type="Proteomes" id="UP001596042"/>
    </source>
</evidence>
<sequence>MRYGLLLFGLVLIVVVLSFWSLLTGPAPIPMRDSLHALLSGESEAIALVVREIRLPRTLLALMIGASLGLSGAALQGYLRNPLAEPSILGVSASASLGAVIAIYTGLSLAFPLALPLMALAGAVVSVFLVKLLAGRGASALAVILAGVAVTSLAGAMTALALNISPNPFAAMEIVFWMLGSLADRSMVHVALVAPFIVIGWLMLLSLGRALDSLTLGSDAAESLGVSLSRVQWLAVLGTASCVGASTAVAGAIGFVGLVVPHILRPLVGARPSRLLVASAFGGAALLLGADLVVRLTMRGDELKLGVLTALIGAPFFLWLIFKYRRQLL</sequence>
<dbReference type="RefSeq" id="WP_374829660.1">
    <property type="nucleotide sequence ID" value="NZ_JBHEEZ010000001.1"/>
</dbReference>
<dbReference type="SUPFAM" id="SSF81345">
    <property type="entry name" value="ABC transporter involved in vitamin B12 uptake, BtuC"/>
    <property type="match status" value="1"/>
</dbReference>
<organism evidence="9 10">
    <name type="scientific">Daeguia caeni</name>
    <dbReference type="NCBI Taxonomy" id="439612"/>
    <lineage>
        <taxon>Bacteria</taxon>
        <taxon>Pseudomonadati</taxon>
        <taxon>Pseudomonadota</taxon>
        <taxon>Alphaproteobacteria</taxon>
        <taxon>Hyphomicrobiales</taxon>
        <taxon>Brucellaceae</taxon>
        <taxon>Daeguia</taxon>
    </lineage>
</organism>
<feature type="transmembrane region" description="Helical" evidence="8">
    <location>
        <begin position="231"/>
        <end position="264"/>
    </location>
</feature>
<keyword evidence="3" id="KW-0813">Transport</keyword>
<comment type="similarity">
    <text evidence="2">Belongs to the binding-protein-dependent transport system permease family. FecCD subfamily.</text>
</comment>
<dbReference type="CDD" id="cd06550">
    <property type="entry name" value="TM_ABC_iron-siderophores_like"/>
    <property type="match status" value="1"/>
</dbReference>
<name>A0ABV9H684_9HYPH</name>
<reference evidence="10" key="1">
    <citation type="journal article" date="2019" name="Int. J. Syst. Evol. Microbiol.">
        <title>The Global Catalogue of Microorganisms (GCM) 10K type strain sequencing project: providing services to taxonomists for standard genome sequencing and annotation.</title>
        <authorList>
            <consortium name="The Broad Institute Genomics Platform"/>
            <consortium name="The Broad Institute Genome Sequencing Center for Infectious Disease"/>
            <person name="Wu L."/>
            <person name="Ma J."/>
        </authorList>
    </citation>
    <scope>NUCLEOTIDE SEQUENCE [LARGE SCALE GENOMIC DNA]</scope>
    <source>
        <strain evidence="10">CGMCC 1.15731</strain>
    </source>
</reference>
<comment type="caution">
    <text evidence="9">The sequence shown here is derived from an EMBL/GenBank/DDBJ whole genome shotgun (WGS) entry which is preliminary data.</text>
</comment>
<feature type="transmembrane region" description="Helical" evidence="8">
    <location>
        <begin position="87"/>
        <end position="107"/>
    </location>
</feature>
<gene>
    <name evidence="9" type="ORF">ACFO1V_09010</name>
</gene>
<evidence type="ECO:0000256" key="4">
    <source>
        <dbReference type="ARBA" id="ARBA00022475"/>
    </source>
</evidence>
<feature type="transmembrane region" description="Helical" evidence="8">
    <location>
        <begin position="303"/>
        <end position="322"/>
    </location>
</feature>
<evidence type="ECO:0000256" key="3">
    <source>
        <dbReference type="ARBA" id="ARBA00022448"/>
    </source>
</evidence>
<accession>A0ABV9H684</accession>
<keyword evidence="7 8" id="KW-0472">Membrane</keyword>
<evidence type="ECO:0000313" key="9">
    <source>
        <dbReference type="EMBL" id="MFC4625359.1"/>
    </source>
</evidence>
<feature type="transmembrane region" description="Helical" evidence="8">
    <location>
        <begin position="141"/>
        <end position="162"/>
    </location>
</feature>
<feature type="transmembrane region" description="Helical" evidence="8">
    <location>
        <begin position="276"/>
        <end position="297"/>
    </location>
</feature>
<evidence type="ECO:0000256" key="8">
    <source>
        <dbReference type="SAM" id="Phobius"/>
    </source>
</evidence>
<dbReference type="PANTHER" id="PTHR30472">
    <property type="entry name" value="FERRIC ENTEROBACTIN TRANSPORT SYSTEM PERMEASE PROTEIN"/>
    <property type="match status" value="1"/>
</dbReference>
<dbReference type="PANTHER" id="PTHR30472:SF25">
    <property type="entry name" value="ABC TRANSPORTER PERMEASE PROTEIN MJ0876-RELATED"/>
    <property type="match status" value="1"/>
</dbReference>
<evidence type="ECO:0000256" key="2">
    <source>
        <dbReference type="ARBA" id="ARBA00007935"/>
    </source>
</evidence>
<evidence type="ECO:0000256" key="6">
    <source>
        <dbReference type="ARBA" id="ARBA00022989"/>
    </source>
</evidence>